<evidence type="ECO:0000256" key="2">
    <source>
        <dbReference type="ARBA" id="ARBA00022448"/>
    </source>
</evidence>
<dbReference type="InterPro" id="IPR036249">
    <property type="entry name" value="Thioredoxin-like_sf"/>
</dbReference>
<dbReference type="InterPro" id="IPR005746">
    <property type="entry name" value="Thioredoxin"/>
</dbReference>
<evidence type="ECO:0000256" key="3">
    <source>
        <dbReference type="ARBA" id="ARBA00022982"/>
    </source>
</evidence>
<evidence type="ECO:0000256" key="5">
    <source>
        <dbReference type="ARBA" id="ARBA00023284"/>
    </source>
</evidence>
<dbReference type="Pfam" id="PF00085">
    <property type="entry name" value="Thioredoxin"/>
    <property type="match status" value="1"/>
</dbReference>
<comment type="similarity">
    <text evidence="1 7">Belongs to the thioredoxin family.</text>
</comment>
<dbReference type="RefSeq" id="WP_235313502.1">
    <property type="nucleotide sequence ID" value="NZ_JAKGAS010000008.1"/>
</dbReference>
<dbReference type="CDD" id="cd02947">
    <property type="entry name" value="TRX_family"/>
    <property type="match status" value="1"/>
</dbReference>
<dbReference type="PROSITE" id="PS00194">
    <property type="entry name" value="THIOREDOXIN_1"/>
    <property type="match status" value="1"/>
</dbReference>
<keyword evidence="2" id="KW-0813">Transport</keyword>
<keyword evidence="10" id="KW-1185">Reference proteome</keyword>
<feature type="domain" description="Thioredoxin" evidence="8">
    <location>
        <begin position="1"/>
        <end position="103"/>
    </location>
</feature>
<evidence type="ECO:0000256" key="6">
    <source>
        <dbReference type="NCBIfam" id="TIGR01068"/>
    </source>
</evidence>
<evidence type="ECO:0000256" key="7">
    <source>
        <dbReference type="PIRNR" id="PIRNR000077"/>
    </source>
</evidence>
<organism evidence="9 10">
    <name type="scientific">Paraglaciecola algarum</name>
    <dbReference type="NCBI Taxonomy" id="3050085"/>
    <lineage>
        <taxon>Bacteria</taxon>
        <taxon>Pseudomonadati</taxon>
        <taxon>Pseudomonadota</taxon>
        <taxon>Gammaproteobacteria</taxon>
        <taxon>Alteromonadales</taxon>
        <taxon>Alteromonadaceae</taxon>
        <taxon>Paraglaciecola</taxon>
    </lineage>
</organism>
<dbReference type="PIRSF" id="PIRSF000077">
    <property type="entry name" value="Thioredoxin"/>
    <property type="match status" value="1"/>
</dbReference>
<dbReference type="SUPFAM" id="SSF52833">
    <property type="entry name" value="Thioredoxin-like"/>
    <property type="match status" value="1"/>
</dbReference>
<protein>
    <recommendedName>
        <fullName evidence="6 7">Thioredoxin</fullName>
    </recommendedName>
</protein>
<sequence length="103" mass="11244">MSNVTVINPNDFEQEVSAHKGTVLVDFFAQWCGPCKMIAPILDQLSTENDEIKIVKVDADEAQDLMVKFGIRGIPTLLLFKDGELAATKVGALSFTDLKAFVA</sequence>
<name>A0ABS9D953_9ALTE</name>
<dbReference type="PRINTS" id="PR00421">
    <property type="entry name" value="THIOREDOXIN"/>
</dbReference>
<dbReference type="PROSITE" id="PS51352">
    <property type="entry name" value="THIOREDOXIN_2"/>
    <property type="match status" value="1"/>
</dbReference>
<dbReference type="InterPro" id="IPR017937">
    <property type="entry name" value="Thioredoxin_CS"/>
</dbReference>
<dbReference type="Gene3D" id="3.40.30.10">
    <property type="entry name" value="Glutaredoxin"/>
    <property type="match status" value="1"/>
</dbReference>
<dbReference type="InterPro" id="IPR013766">
    <property type="entry name" value="Thioredoxin_domain"/>
</dbReference>
<dbReference type="PANTHER" id="PTHR45663">
    <property type="entry name" value="GEO12009P1"/>
    <property type="match status" value="1"/>
</dbReference>
<evidence type="ECO:0000259" key="8">
    <source>
        <dbReference type="PROSITE" id="PS51352"/>
    </source>
</evidence>
<evidence type="ECO:0000256" key="4">
    <source>
        <dbReference type="ARBA" id="ARBA00023157"/>
    </source>
</evidence>
<dbReference type="PANTHER" id="PTHR45663:SF11">
    <property type="entry name" value="GEO12009P1"/>
    <property type="match status" value="1"/>
</dbReference>
<dbReference type="Proteomes" id="UP001521137">
    <property type="component" value="Unassembled WGS sequence"/>
</dbReference>
<dbReference type="NCBIfam" id="TIGR01068">
    <property type="entry name" value="thioredoxin"/>
    <property type="match status" value="1"/>
</dbReference>
<evidence type="ECO:0000256" key="1">
    <source>
        <dbReference type="ARBA" id="ARBA00008987"/>
    </source>
</evidence>
<proteinExistence type="inferred from homology"/>
<gene>
    <name evidence="9" type="primary">trxA</name>
    <name evidence="9" type="ORF">L0668_14875</name>
</gene>
<evidence type="ECO:0000313" key="9">
    <source>
        <dbReference type="EMBL" id="MCF2949401.1"/>
    </source>
</evidence>
<evidence type="ECO:0000313" key="10">
    <source>
        <dbReference type="Proteomes" id="UP001521137"/>
    </source>
</evidence>
<accession>A0ABS9D953</accession>
<keyword evidence="3" id="KW-0249">Electron transport</keyword>
<comment type="caution">
    <text evidence="9">The sequence shown here is derived from an EMBL/GenBank/DDBJ whole genome shotgun (WGS) entry which is preliminary data.</text>
</comment>
<dbReference type="EMBL" id="JAKGAS010000008">
    <property type="protein sequence ID" value="MCF2949401.1"/>
    <property type="molecule type" value="Genomic_DNA"/>
</dbReference>
<keyword evidence="4" id="KW-1015">Disulfide bond</keyword>
<keyword evidence="5" id="KW-0676">Redox-active center</keyword>
<reference evidence="9 10" key="1">
    <citation type="submission" date="2022-01" db="EMBL/GenBank/DDBJ databases">
        <title>Paraglaciecola sp. G1-23.</title>
        <authorList>
            <person name="Jin M.S."/>
            <person name="Han D.M."/>
            <person name="Kim H.M."/>
            <person name="Jeon C.O."/>
        </authorList>
    </citation>
    <scope>NUCLEOTIDE SEQUENCE [LARGE SCALE GENOMIC DNA]</scope>
    <source>
        <strain evidence="9 10">G1-23</strain>
    </source>
</reference>